<dbReference type="Gene3D" id="1.20.1260.10">
    <property type="match status" value="1"/>
</dbReference>
<feature type="compositionally biased region" description="Polar residues" evidence="1">
    <location>
        <begin position="41"/>
        <end position="52"/>
    </location>
</feature>
<dbReference type="Proteomes" id="UP001063368">
    <property type="component" value="Chromosome"/>
</dbReference>
<evidence type="ECO:0000259" key="3">
    <source>
        <dbReference type="Pfam" id="PF03713"/>
    </source>
</evidence>
<evidence type="ECO:0000313" key="5">
    <source>
        <dbReference type="Proteomes" id="UP001063368"/>
    </source>
</evidence>
<dbReference type="EMBL" id="CP106856">
    <property type="protein sequence ID" value="UYB37399.1"/>
    <property type="molecule type" value="Genomic_DNA"/>
</dbReference>
<proteinExistence type="predicted"/>
<protein>
    <submittedName>
        <fullName evidence="4">DUF305 domain-containing protein</fullName>
    </submittedName>
</protein>
<gene>
    <name evidence="4" type="ORF">N9A08_07100</name>
</gene>
<dbReference type="InterPro" id="IPR012347">
    <property type="entry name" value="Ferritin-like"/>
</dbReference>
<keyword evidence="5" id="KW-1185">Reference proteome</keyword>
<feature type="chain" id="PRO_5046093806" evidence="2">
    <location>
        <begin position="23"/>
        <end position="201"/>
    </location>
</feature>
<evidence type="ECO:0000313" key="4">
    <source>
        <dbReference type="EMBL" id="UYB37399.1"/>
    </source>
</evidence>
<dbReference type="PANTHER" id="PTHR36933">
    <property type="entry name" value="SLL0788 PROTEIN"/>
    <property type="match status" value="1"/>
</dbReference>
<name>A0ABY6FVY5_9MICC</name>
<accession>A0ABY6FVY5</accession>
<feature type="region of interest" description="Disordered" evidence="1">
    <location>
        <begin position="24"/>
        <end position="52"/>
    </location>
</feature>
<feature type="domain" description="DUF305" evidence="3">
    <location>
        <begin position="55"/>
        <end position="198"/>
    </location>
</feature>
<reference evidence="4" key="1">
    <citation type="submission" date="2022-09" db="EMBL/GenBank/DDBJ databases">
        <authorList>
            <person name="Li D."/>
            <person name="Cheng J."/>
            <person name="Li Y."/>
        </authorList>
    </citation>
    <scope>NUCLEOTIDE SEQUENCE</scope>
    <source>
        <strain evidence="4">DL</strain>
    </source>
</reference>
<evidence type="ECO:0000256" key="1">
    <source>
        <dbReference type="SAM" id="MobiDB-lite"/>
    </source>
</evidence>
<dbReference type="InterPro" id="IPR005183">
    <property type="entry name" value="DUF305_CopM-like"/>
</dbReference>
<evidence type="ECO:0000256" key="2">
    <source>
        <dbReference type="SAM" id="SignalP"/>
    </source>
</evidence>
<dbReference type="RefSeq" id="WP_263128838.1">
    <property type="nucleotide sequence ID" value="NZ_CP106856.1"/>
</dbReference>
<keyword evidence="2" id="KW-0732">Signal</keyword>
<feature type="signal peptide" evidence="2">
    <location>
        <begin position="1"/>
        <end position="22"/>
    </location>
</feature>
<sequence length="201" mass="21335">MNKHALFPTAALAAGLVLSGCATPGTSGSASPSADGRSHHASQSPDAEASHNSADTMFAQMMIPHHEQAVVMSSMMLDKEDLDPRITELAREIKAAQGPEIQQMEDWLEAWNEPRAPLEGHSMTMDGMLGEDQLAALEQARGPEAARLFLTGMIAHHEGAVEMAEEEIAAGKDAGAVELAETIAATQNAEIARMQALLQDL</sequence>
<dbReference type="PANTHER" id="PTHR36933:SF1">
    <property type="entry name" value="SLL0788 PROTEIN"/>
    <property type="match status" value="1"/>
</dbReference>
<dbReference type="Pfam" id="PF03713">
    <property type="entry name" value="DUF305"/>
    <property type="match status" value="1"/>
</dbReference>
<dbReference type="PROSITE" id="PS51257">
    <property type="entry name" value="PROKAR_LIPOPROTEIN"/>
    <property type="match status" value="1"/>
</dbReference>
<organism evidence="4 5">
    <name type="scientific">Arthrobacter koreensis</name>
    <dbReference type="NCBI Taxonomy" id="199136"/>
    <lineage>
        <taxon>Bacteria</taxon>
        <taxon>Bacillati</taxon>
        <taxon>Actinomycetota</taxon>
        <taxon>Actinomycetes</taxon>
        <taxon>Micrococcales</taxon>
        <taxon>Micrococcaceae</taxon>
        <taxon>Arthrobacter</taxon>
    </lineage>
</organism>